<keyword evidence="2" id="KW-0732">Signal</keyword>
<feature type="chain" id="PRO_5001970335" description="AAA+ family ATPase" evidence="2">
    <location>
        <begin position="27"/>
        <end position="129"/>
    </location>
</feature>
<feature type="signal peptide" evidence="2">
    <location>
        <begin position="1"/>
        <end position="26"/>
    </location>
</feature>
<evidence type="ECO:0000256" key="1">
    <source>
        <dbReference type="SAM" id="MobiDB-lite"/>
    </source>
</evidence>
<evidence type="ECO:0000256" key="2">
    <source>
        <dbReference type="SAM" id="SignalP"/>
    </source>
</evidence>
<evidence type="ECO:0008006" key="5">
    <source>
        <dbReference type="Google" id="ProtNLM"/>
    </source>
</evidence>
<dbReference type="EMBL" id="AONH01000010">
    <property type="protein sequence ID" value="KGM88348.1"/>
    <property type="molecule type" value="Genomic_DNA"/>
</dbReference>
<evidence type="ECO:0000313" key="3">
    <source>
        <dbReference type="EMBL" id="KGM88348.1"/>
    </source>
</evidence>
<name>A0A0A0HQN5_9RHOB</name>
<sequence length="129" mass="14327">MKLMTPIHLIRTVCLMSALAAAPLAAQDVTEEEQGRSLMEEGARLFFEGIQREMGPALEGLRDRAQEMEPALRQFVEEMGPALRDLMGEIGDLSAFHAPEVLPNGDILLRRKTPQEMQESPTPDGEIEL</sequence>
<gene>
    <name evidence="3" type="ORF">rosmuc_02046</name>
</gene>
<dbReference type="Proteomes" id="UP000030021">
    <property type="component" value="Unassembled WGS sequence"/>
</dbReference>
<reference evidence="3 4" key="1">
    <citation type="submission" date="2013-01" db="EMBL/GenBank/DDBJ databases">
        <authorList>
            <person name="Fiebig A."/>
            <person name="Goeker M."/>
            <person name="Klenk H.-P.P."/>
        </authorList>
    </citation>
    <scope>NUCLEOTIDE SEQUENCE [LARGE SCALE GENOMIC DNA]</scope>
    <source>
        <strain evidence="3 4">DSM 17069</strain>
    </source>
</reference>
<protein>
    <recommendedName>
        <fullName evidence="5">AAA+ family ATPase</fullName>
    </recommendedName>
</protein>
<comment type="caution">
    <text evidence="3">The sequence shown here is derived from an EMBL/GenBank/DDBJ whole genome shotgun (WGS) entry which is preliminary data.</text>
</comment>
<accession>A0A0A0HQN5</accession>
<proteinExistence type="predicted"/>
<dbReference type="AlphaFoldDB" id="A0A0A0HQN5"/>
<evidence type="ECO:0000313" key="4">
    <source>
        <dbReference type="Proteomes" id="UP000030021"/>
    </source>
</evidence>
<dbReference type="HOGENOM" id="CLU_148648_0_0_5"/>
<dbReference type="eggNOG" id="ENOG5032Z1N">
    <property type="taxonomic scope" value="Bacteria"/>
</dbReference>
<organism evidence="3 4">
    <name type="scientific">Roseovarius mucosus DSM 17069</name>
    <dbReference type="NCBI Taxonomy" id="1288298"/>
    <lineage>
        <taxon>Bacteria</taxon>
        <taxon>Pseudomonadati</taxon>
        <taxon>Pseudomonadota</taxon>
        <taxon>Alphaproteobacteria</taxon>
        <taxon>Rhodobacterales</taxon>
        <taxon>Roseobacteraceae</taxon>
        <taxon>Roseovarius</taxon>
    </lineage>
</organism>
<feature type="region of interest" description="Disordered" evidence="1">
    <location>
        <begin position="110"/>
        <end position="129"/>
    </location>
</feature>
<dbReference type="STRING" id="215743.ROSMUCSMR3_01058"/>
<dbReference type="PATRIC" id="fig|1288298.3.peg.2062"/>